<dbReference type="PANTHER" id="PTHR37318">
    <property type="entry name" value="BSL7504 PROTEIN"/>
    <property type="match status" value="1"/>
</dbReference>
<dbReference type="Proteomes" id="UP001161391">
    <property type="component" value="Unassembled WGS sequence"/>
</dbReference>
<dbReference type="EMBL" id="BSNK01000001">
    <property type="protein sequence ID" value="GLQ22682.1"/>
    <property type="molecule type" value="Genomic_DNA"/>
</dbReference>
<dbReference type="PANTHER" id="PTHR37318:SF1">
    <property type="entry name" value="BSL7504 PROTEIN"/>
    <property type="match status" value="1"/>
</dbReference>
<evidence type="ECO:0000313" key="3">
    <source>
        <dbReference type="Proteomes" id="UP001161391"/>
    </source>
</evidence>
<dbReference type="InterPro" id="IPR036388">
    <property type="entry name" value="WH-like_DNA-bd_sf"/>
</dbReference>
<protein>
    <submittedName>
        <fullName evidence="2">Transcriptional regulator</fullName>
    </submittedName>
</protein>
<dbReference type="RefSeq" id="WP_284387287.1">
    <property type="nucleotide sequence ID" value="NZ_BSNK01000001.1"/>
</dbReference>
<keyword evidence="3" id="KW-1185">Reference proteome</keyword>
<dbReference type="InterPro" id="IPR036390">
    <property type="entry name" value="WH_DNA-bd_sf"/>
</dbReference>
<reference evidence="2" key="2">
    <citation type="submission" date="2023-01" db="EMBL/GenBank/DDBJ databases">
        <title>Draft genome sequence of Algimonas ampicilliniresistens strain NBRC 108219.</title>
        <authorList>
            <person name="Sun Q."/>
            <person name="Mori K."/>
        </authorList>
    </citation>
    <scope>NUCLEOTIDE SEQUENCE</scope>
    <source>
        <strain evidence="2">NBRC 108219</strain>
    </source>
</reference>
<gene>
    <name evidence="2" type="ORF">GCM10007853_05560</name>
</gene>
<sequence>MSDHGIDKISDIIHGRLRLGVMAFLANAEAASFTELKTALSVTSGNLSIQMRKLEEAGYIKIDKSIVGRKPLTTIRMTAAGRKAFAIYIEALSDVLGGALKG</sequence>
<dbReference type="Gene3D" id="1.10.10.10">
    <property type="entry name" value="Winged helix-like DNA-binding domain superfamily/Winged helix DNA-binding domain"/>
    <property type="match status" value="1"/>
</dbReference>
<accession>A0ABQ5V6Q6</accession>
<name>A0ABQ5V6Q6_9PROT</name>
<dbReference type="Pfam" id="PF13601">
    <property type="entry name" value="HTH_34"/>
    <property type="match status" value="1"/>
</dbReference>
<comment type="caution">
    <text evidence="2">The sequence shown here is derived from an EMBL/GenBank/DDBJ whole genome shotgun (WGS) entry which is preliminary data.</text>
</comment>
<evidence type="ECO:0000313" key="2">
    <source>
        <dbReference type="EMBL" id="GLQ22682.1"/>
    </source>
</evidence>
<proteinExistence type="predicted"/>
<feature type="domain" description="Winged helix DNA-binding" evidence="1">
    <location>
        <begin position="17"/>
        <end position="95"/>
    </location>
</feature>
<dbReference type="InterPro" id="IPR027395">
    <property type="entry name" value="WH_DNA-bd_dom"/>
</dbReference>
<organism evidence="2 3">
    <name type="scientific">Algimonas ampicilliniresistens</name>
    <dbReference type="NCBI Taxonomy" id="1298735"/>
    <lineage>
        <taxon>Bacteria</taxon>
        <taxon>Pseudomonadati</taxon>
        <taxon>Pseudomonadota</taxon>
        <taxon>Alphaproteobacteria</taxon>
        <taxon>Maricaulales</taxon>
        <taxon>Robiginitomaculaceae</taxon>
        <taxon>Algimonas</taxon>
    </lineage>
</organism>
<reference evidence="2" key="1">
    <citation type="journal article" date="2014" name="Int. J. Syst. Evol. Microbiol.">
        <title>Complete genome of a new Firmicutes species belonging to the dominant human colonic microbiota ('Ruminococcus bicirculans') reveals two chromosomes and a selective capacity to utilize plant glucans.</title>
        <authorList>
            <consortium name="NISC Comparative Sequencing Program"/>
            <person name="Wegmann U."/>
            <person name="Louis P."/>
            <person name="Goesmann A."/>
            <person name="Henrissat B."/>
            <person name="Duncan S.H."/>
            <person name="Flint H.J."/>
        </authorList>
    </citation>
    <scope>NUCLEOTIDE SEQUENCE</scope>
    <source>
        <strain evidence="2">NBRC 108219</strain>
    </source>
</reference>
<dbReference type="SUPFAM" id="SSF46785">
    <property type="entry name" value="Winged helix' DNA-binding domain"/>
    <property type="match status" value="1"/>
</dbReference>
<evidence type="ECO:0000259" key="1">
    <source>
        <dbReference type="Pfam" id="PF13601"/>
    </source>
</evidence>